<accession>A0ABN8VL83</accession>
<evidence type="ECO:0000256" key="4">
    <source>
        <dbReference type="SAM" id="MobiDB-lite"/>
    </source>
</evidence>
<evidence type="ECO:0000313" key="6">
    <source>
        <dbReference type="Proteomes" id="UP001152964"/>
    </source>
</evidence>
<dbReference type="PANTHER" id="PTHR14221:SF0">
    <property type="entry name" value="WD REPEAT-CONTAINING PROTEIN 44"/>
    <property type="match status" value="1"/>
</dbReference>
<evidence type="ECO:0000256" key="1">
    <source>
        <dbReference type="ARBA" id="ARBA00022574"/>
    </source>
</evidence>
<evidence type="ECO:0000256" key="3">
    <source>
        <dbReference type="PROSITE-ProRule" id="PRU00221"/>
    </source>
</evidence>
<feature type="region of interest" description="Disordered" evidence="4">
    <location>
        <begin position="722"/>
        <end position="797"/>
    </location>
</feature>
<feature type="compositionally biased region" description="Low complexity" evidence="4">
    <location>
        <begin position="19"/>
        <end position="28"/>
    </location>
</feature>
<keyword evidence="6" id="KW-1185">Reference proteome</keyword>
<dbReference type="PANTHER" id="PTHR14221">
    <property type="entry name" value="WD REPEAT DOMAIN 44"/>
    <property type="match status" value="1"/>
</dbReference>
<feature type="region of interest" description="Disordered" evidence="4">
    <location>
        <begin position="1"/>
        <end position="60"/>
    </location>
</feature>
<dbReference type="InterPro" id="IPR020472">
    <property type="entry name" value="WD40_PAC1"/>
</dbReference>
<dbReference type="Proteomes" id="UP001152964">
    <property type="component" value="Chromosome 13"/>
</dbReference>
<feature type="region of interest" description="Disordered" evidence="4">
    <location>
        <begin position="512"/>
        <end position="531"/>
    </location>
</feature>
<dbReference type="PROSITE" id="PS50082">
    <property type="entry name" value="WD_REPEATS_2"/>
    <property type="match status" value="3"/>
</dbReference>
<dbReference type="SUPFAM" id="SSF50978">
    <property type="entry name" value="WD40 repeat-like"/>
    <property type="match status" value="1"/>
</dbReference>
<reference evidence="5" key="1">
    <citation type="submission" date="2022-08" db="EMBL/GenBank/DDBJ databases">
        <authorList>
            <person name="Byrne P K."/>
        </authorList>
    </citation>
    <scope>NUCLEOTIDE SEQUENCE</scope>
    <source>
        <strain evidence="5">UCD650</strain>
    </source>
</reference>
<proteinExistence type="predicted"/>
<evidence type="ECO:0008006" key="7">
    <source>
        <dbReference type="Google" id="ProtNLM"/>
    </source>
</evidence>
<feature type="compositionally biased region" description="Basic and acidic residues" evidence="4">
    <location>
        <begin position="30"/>
        <end position="39"/>
    </location>
</feature>
<feature type="repeat" description="WD" evidence="3">
    <location>
        <begin position="318"/>
        <end position="360"/>
    </location>
</feature>
<keyword evidence="2" id="KW-0677">Repeat</keyword>
<protein>
    <recommendedName>
        <fullName evidence="7">DGR2-like protein</fullName>
    </recommendedName>
</protein>
<feature type="compositionally biased region" description="Polar residues" evidence="4">
    <location>
        <begin position="1"/>
        <end position="15"/>
    </location>
</feature>
<name>A0ABN8VL83_SACEU</name>
<feature type="repeat" description="WD" evidence="3">
    <location>
        <begin position="173"/>
        <end position="206"/>
    </location>
</feature>
<dbReference type="InterPro" id="IPR001680">
    <property type="entry name" value="WD40_rpt"/>
</dbReference>
<feature type="compositionally biased region" description="Low complexity" evidence="4">
    <location>
        <begin position="765"/>
        <end position="777"/>
    </location>
</feature>
<dbReference type="Gene3D" id="2.130.10.10">
    <property type="entry name" value="YVTN repeat-like/Quinoprotein amine dehydrogenase"/>
    <property type="match status" value="1"/>
</dbReference>
<keyword evidence="1 3" id="KW-0853">WD repeat</keyword>
<dbReference type="SMART" id="SM00320">
    <property type="entry name" value="WD40"/>
    <property type="match status" value="5"/>
</dbReference>
<feature type="compositionally biased region" description="Polar residues" evidence="4">
    <location>
        <begin position="40"/>
        <end position="54"/>
    </location>
</feature>
<feature type="compositionally biased region" description="Polar residues" evidence="4">
    <location>
        <begin position="778"/>
        <end position="797"/>
    </location>
</feature>
<feature type="compositionally biased region" description="Polar residues" evidence="4">
    <location>
        <begin position="736"/>
        <end position="746"/>
    </location>
</feature>
<gene>
    <name evidence="5" type="primary">U6500M02370</name>
    <name evidence="5" type="ORF">SEUBUCD650_0M02370</name>
</gene>
<feature type="compositionally biased region" description="Basic and acidic residues" evidence="4">
    <location>
        <begin position="512"/>
        <end position="521"/>
    </location>
</feature>
<feature type="compositionally biased region" description="Low complexity" evidence="4">
    <location>
        <begin position="722"/>
        <end position="735"/>
    </location>
</feature>
<dbReference type="PRINTS" id="PR00320">
    <property type="entry name" value="GPROTEINBRPT"/>
</dbReference>
<evidence type="ECO:0000313" key="5">
    <source>
        <dbReference type="EMBL" id="CAI1636846.1"/>
    </source>
</evidence>
<sequence>MSMTNMPEVKTSTSKVRSEFSNSSNANGSEEERRSHGSLDDQSSNGLDGSSSNESRSKLNLEYSADIEPLKFRMMKTNNTGDKGNNADNGTDSFMKLKEHLQRGNTLTSNLRANDFYPFNAIDTEQFESYLREPKYIKMLKRRKNLKQFRRLFLAQELTAYEGDTATATTKSSEPTSKAIWTTKFSLDGKFMATGSKDGKIRVWKVIGSPVERAELDSTAESNKEARAKSMRIKQQVSSFSSPKEKQFLDAATEKYEEKEKLLNLYAPVFHPTPFRLFKEHTQDVLDLNWSKNNFILSASMDRTVKLWHPDRKSSLKTFVHPDFVTCVEFHPTDDRFFISGCLDHKCRLWSILDDEVSFEYDCQDLITSVTLSPEEGKYTILGTFNGYVHILLTKGLTPISSFHVADRQTQEQNAHVMITETDPKVRHGPRVTGLQSFRSQLDHSFRLVATSNDSRIRIFNLEQRKLLEVLKGFHSGSSQHKAQLSIWHGQPIVVNSSDDHWVYGWRLKSSDRGADQDESKKKSKGLARSGSLRSIFSKSMSRSSSQNAEEKPHHLLHNNHLKLSNLLPLPHHNNDNCIKNKDYISFHAHKAPVTSVSIAPPETSKTLSLSNDVICELSLEFFQSSDSFDVLSLTNDDSSISDTESSLPYNSKPSSVPNNSVASAIPNVVDAIGTILISTDNVGNIRVFRADMPSAIRKRVLLKLQDFNREVKKRFNSSDSLHSLSRSFSSRTKSNLPGQSSTATYNIGGKVCPTGRSYSNVRPKSSTSLKTLGSSLQPKTPRQSMSSVFSNGHGPTTPKSAMNLAIRCNVCNGSRFEAFSGANGQQDRNYYCVDCGTVVNNFR</sequence>
<dbReference type="EMBL" id="OX291503">
    <property type="protein sequence ID" value="CAI1636846.1"/>
    <property type="molecule type" value="Genomic_DNA"/>
</dbReference>
<feature type="repeat" description="WD" evidence="3">
    <location>
        <begin position="278"/>
        <end position="318"/>
    </location>
</feature>
<dbReference type="InterPro" id="IPR040324">
    <property type="entry name" value="WDR44/Dgr2"/>
</dbReference>
<organism evidence="5 6">
    <name type="scientific">Saccharomyces eubayanus</name>
    <name type="common">Yeast</name>
    <dbReference type="NCBI Taxonomy" id="1080349"/>
    <lineage>
        <taxon>Eukaryota</taxon>
        <taxon>Fungi</taxon>
        <taxon>Dikarya</taxon>
        <taxon>Ascomycota</taxon>
        <taxon>Saccharomycotina</taxon>
        <taxon>Saccharomycetes</taxon>
        <taxon>Saccharomycetales</taxon>
        <taxon>Saccharomycetaceae</taxon>
        <taxon>Saccharomyces</taxon>
    </lineage>
</organism>
<dbReference type="InterPro" id="IPR036322">
    <property type="entry name" value="WD40_repeat_dom_sf"/>
</dbReference>
<evidence type="ECO:0000256" key="2">
    <source>
        <dbReference type="ARBA" id="ARBA00022737"/>
    </source>
</evidence>
<dbReference type="InterPro" id="IPR015943">
    <property type="entry name" value="WD40/YVTN_repeat-like_dom_sf"/>
</dbReference>
<dbReference type="Pfam" id="PF00400">
    <property type="entry name" value="WD40"/>
    <property type="match status" value="3"/>
</dbReference>
<dbReference type="PROSITE" id="PS50294">
    <property type="entry name" value="WD_REPEATS_REGION"/>
    <property type="match status" value="2"/>
</dbReference>